<evidence type="ECO:0008006" key="10">
    <source>
        <dbReference type="Google" id="ProtNLM"/>
    </source>
</evidence>
<evidence type="ECO:0000256" key="2">
    <source>
        <dbReference type="ARBA" id="ARBA00007543"/>
    </source>
</evidence>
<keyword evidence="3" id="KW-1003">Cell membrane</keyword>
<evidence type="ECO:0000256" key="6">
    <source>
        <dbReference type="ARBA" id="ARBA00023136"/>
    </source>
</evidence>
<evidence type="ECO:0000256" key="7">
    <source>
        <dbReference type="SAM" id="Phobius"/>
    </source>
</evidence>
<feature type="transmembrane region" description="Helical" evidence="7">
    <location>
        <begin position="231"/>
        <end position="252"/>
    </location>
</feature>
<keyword evidence="4 7" id="KW-0812">Transmembrane</keyword>
<protein>
    <recommendedName>
        <fullName evidence="10">Cytochrome D ubiquinol oxidase subunit II</fullName>
    </recommendedName>
</protein>
<dbReference type="RefSeq" id="WP_094924159.1">
    <property type="nucleotide sequence ID" value="NZ_NPIA01000003.1"/>
</dbReference>
<evidence type="ECO:0000313" key="8">
    <source>
        <dbReference type="EMBL" id="OZM57474.1"/>
    </source>
</evidence>
<feature type="transmembrane region" description="Helical" evidence="7">
    <location>
        <begin position="115"/>
        <end position="136"/>
    </location>
</feature>
<gene>
    <name evidence="8" type="ORF">CIB95_08450</name>
</gene>
<evidence type="ECO:0000313" key="9">
    <source>
        <dbReference type="Proteomes" id="UP000217083"/>
    </source>
</evidence>
<reference evidence="9" key="1">
    <citation type="submission" date="2017-08" db="EMBL/GenBank/DDBJ databases">
        <authorList>
            <person name="Huang Z."/>
        </authorList>
    </citation>
    <scope>NUCLEOTIDE SEQUENCE [LARGE SCALE GENOMIC DNA]</scope>
    <source>
        <strain evidence="9">SA5d-4</strain>
    </source>
</reference>
<accession>A0A263BUR5</accession>
<name>A0A263BUR5_9BACI</name>
<feature type="transmembrane region" description="Helical" evidence="7">
    <location>
        <begin position="82"/>
        <end position="103"/>
    </location>
</feature>
<keyword evidence="9" id="KW-1185">Reference proteome</keyword>
<dbReference type="InterPro" id="IPR003317">
    <property type="entry name" value="Cyt-d_oxidase_su2"/>
</dbReference>
<organism evidence="8 9">
    <name type="scientific">Lottiidibacillus patelloidae</name>
    <dbReference type="NCBI Taxonomy" id="2670334"/>
    <lineage>
        <taxon>Bacteria</taxon>
        <taxon>Bacillati</taxon>
        <taxon>Bacillota</taxon>
        <taxon>Bacilli</taxon>
        <taxon>Bacillales</taxon>
        <taxon>Bacillaceae</taxon>
        <taxon>Lottiidibacillus</taxon>
    </lineage>
</organism>
<comment type="similarity">
    <text evidence="2">Belongs to the cytochrome ubiquinol oxidase subunit 2 family.</text>
</comment>
<keyword evidence="5 7" id="KW-1133">Transmembrane helix</keyword>
<evidence type="ECO:0000256" key="4">
    <source>
        <dbReference type="ARBA" id="ARBA00022692"/>
    </source>
</evidence>
<proteinExistence type="inferred from homology"/>
<reference evidence="8 9" key="2">
    <citation type="submission" date="2017-09" db="EMBL/GenBank/DDBJ databases">
        <title>Bacillus patelloidae sp. nov., isolated from the intestinal tract of a marine limpet.</title>
        <authorList>
            <person name="Liu R."/>
            <person name="Dong C."/>
            <person name="Shao Z."/>
        </authorList>
    </citation>
    <scope>NUCLEOTIDE SEQUENCE [LARGE SCALE GENOMIC DNA]</scope>
    <source>
        <strain evidence="8 9">SA5d-4</strain>
    </source>
</reference>
<evidence type="ECO:0000256" key="1">
    <source>
        <dbReference type="ARBA" id="ARBA00004651"/>
    </source>
</evidence>
<feature type="transmembrane region" description="Helical" evidence="7">
    <location>
        <begin position="303"/>
        <end position="327"/>
    </location>
</feature>
<evidence type="ECO:0000256" key="5">
    <source>
        <dbReference type="ARBA" id="ARBA00022989"/>
    </source>
</evidence>
<feature type="transmembrane region" description="Helical" evidence="7">
    <location>
        <begin position="156"/>
        <end position="181"/>
    </location>
</feature>
<feature type="transmembrane region" description="Helical" evidence="7">
    <location>
        <begin position="201"/>
        <end position="219"/>
    </location>
</feature>
<dbReference type="Proteomes" id="UP000217083">
    <property type="component" value="Unassembled WGS sequence"/>
</dbReference>
<sequence length="341" mass="38215">MGDEYLAVAMLWLFVFIYSVAASIDFGTGFWSMFYAKRRHTKATKIANRFLSPSWKITNVFIVLLVVALITFFPGATFTLGAVLLIPGSIVLLLLAIRSAFMVYSYAASKHRVQLSYVSGITGILIPGFLISVLPITQGGFIAVNASGEQLLLGKLLSSFSFYAFAGFGIASTLFLSSLLLADYSRAADDDDAYNTYRFDAIITGPISLLMAFLVLLTMDFEANWLLENLLFYRSWLLLSVCFFLIGYGSLFIKRNAKIGMPRLAVIAIVFQYLFASYAYGNAHLPYIVYPNVTIESGFTHPAMFKALFITYIVGFSILLPGFIYFWRLFMTDKRYVKQED</sequence>
<dbReference type="AlphaFoldDB" id="A0A263BUR5"/>
<feature type="transmembrane region" description="Helical" evidence="7">
    <location>
        <begin position="57"/>
        <end position="76"/>
    </location>
</feature>
<keyword evidence="6 7" id="KW-0472">Membrane</keyword>
<comment type="subcellular location">
    <subcellularLocation>
        <location evidence="1">Cell membrane</location>
        <topology evidence="1">Multi-pass membrane protein</topology>
    </subcellularLocation>
</comment>
<dbReference type="EMBL" id="NPIA01000003">
    <property type="protein sequence ID" value="OZM57474.1"/>
    <property type="molecule type" value="Genomic_DNA"/>
</dbReference>
<comment type="caution">
    <text evidence="8">The sequence shown here is derived from an EMBL/GenBank/DDBJ whole genome shotgun (WGS) entry which is preliminary data.</text>
</comment>
<dbReference type="GO" id="GO:0005886">
    <property type="term" value="C:plasma membrane"/>
    <property type="evidence" value="ECO:0007669"/>
    <property type="project" value="UniProtKB-SubCell"/>
</dbReference>
<feature type="transmembrane region" description="Helical" evidence="7">
    <location>
        <begin position="6"/>
        <end position="36"/>
    </location>
</feature>
<feature type="transmembrane region" description="Helical" evidence="7">
    <location>
        <begin position="264"/>
        <end position="283"/>
    </location>
</feature>
<dbReference type="Pfam" id="PF02322">
    <property type="entry name" value="Cyt_bd_oxida_II"/>
    <property type="match status" value="1"/>
</dbReference>
<evidence type="ECO:0000256" key="3">
    <source>
        <dbReference type="ARBA" id="ARBA00022475"/>
    </source>
</evidence>